<dbReference type="Pfam" id="PF14117">
    <property type="entry name" value="DUF4287"/>
    <property type="match status" value="1"/>
</dbReference>
<keyword evidence="3" id="KW-1185">Reference proteome</keyword>
<dbReference type="InterPro" id="IPR043714">
    <property type="entry name" value="DUF5655"/>
</dbReference>
<dbReference type="Proteomes" id="UP000637423">
    <property type="component" value="Unassembled WGS sequence"/>
</dbReference>
<dbReference type="EMBL" id="BMED01000006">
    <property type="protein sequence ID" value="GGC94271.1"/>
    <property type="molecule type" value="Genomic_DNA"/>
</dbReference>
<dbReference type="Pfam" id="PF18899">
    <property type="entry name" value="DUF5655"/>
    <property type="match status" value="1"/>
</dbReference>
<gene>
    <name evidence="2" type="ORF">GCM10011396_47030</name>
</gene>
<reference evidence="2" key="2">
    <citation type="submission" date="2020-09" db="EMBL/GenBank/DDBJ databases">
        <authorList>
            <person name="Sun Q."/>
            <person name="Zhou Y."/>
        </authorList>
    </citation>
    <scope>NUCLEOTIDE SEQUENCE</scope>
    <source>
        <strain evidence="2">CGMCC 1.10998</strain>
    </source>
</reference>
<sequence>MGKVEDALATQLANIQQRTGKSLAELSKIAKNCGHTKHGEIRDYLKTTLALGHGDANSLTHYVLKADTAADASGAADGQDDTDAADALYSGPKAALRPIHDAVMARLAGFGEFEISPKKTYLSLRRKKQFAMLGPATNTRVELGLNIKSLPANARLLEQAAGGMCNYKVKLVSVEEVDAELMSWIKLAFAGAG</sequence>
<proteinExistence type="predicted"/>
<accession>A0A916UYL0</accession>
<reference evidence="2" key="1">
    <citation type="journal article" date="2014" name="Int. J. Syst. Evol. Microbiol.">
        <title>Complete genome sequence of Corynebacterium casei LMG S-19264T (=DSM 44701T), isolated from a smear-ripened cheese.</title>
        <authorList>
            <consortium name="US DOE Joint Genome Institute (JGI-PGF)"/>
            <person name="Walter F."/>
            <person name="Albersmeier A."/>
            <person name="Kalinowski J."/>
            <person name="Ruckert C."/>
        </authorList>
    </citation>
    <scope>NUCLEOTIDE SEQUENCE</scope>
    <source>
        <strain evidence="2">CGMCC 1.10998</strain>
    </source>
</reference>
<dbReference type="RefSeq" id="WP_188568591.1">
    <property type="nucleotide sequence ID" value="NZ_BMED01000006.1"/>
</dbReference>
<evidence type="ECO:0000313" key="3">
    <source>
        <dbReference type="Proteomes" id="UP000637423"/>
    </source>
</evidence>
<comment type="caution">
    <text evidence="2">The sequence shown here is derived from an EMBL/GenBank/DDBJ whole genome shotgun (WGS) entry which is preliminary data.</text>
</comment>
<evidence type="ECO:0000313" key="2">
    <source>
        <dbReference type="EMBL" id="GGC94271.1"/>
    </source>
</evidence>
<name>A0A916UYL0_9BURK</name>
<feature type="domain" description="DUF5655" evidence="1">
    <location>
        <begin position="86"/>
        <end position="189"/>
    </location>
</feature>
<organism evidence="2 3">
    <name type="scientific">Undibacterium terreum</name>
    <dbReference type="NCBI Taxonomy" id="1224302"/>
    <lineage>
        <taxon>Bacteria</taxon>
        <taxon>Pseudomonadati</taxon>
        <taxon>Pseudomonadota</taxon>
        <taxon>Betaproteobacteria</taxon>
        <taxon>Burkholderiales</taxon>
        <taxon>Oxalobacteraceae</taxon>
        <taxon>Undibacterium</taxon>
    </lineage>
</organism>
<dbReference type="AlphaFoldDB" id="A0A916UYL0"/>
<dbReference type="InterPro" id="IPR025629">
    <property type="entry name" value="DUF4287"/>
</dbReference>
<protein>
    <recommendedName>
        <fullName evidence="1">DUF5655 domain-containing protein</fullName>
    </recommendedName>
</protein>
<evidence type="ECO:0000259" key="1">
    <source>
        <dbReference type="Pfam" id="PF18899"/>
    </source>
</evidence>